<reference evidence="2" key="1">
    <citation type="submission" date="2011-04" db="EMBL/GenBank/DDBJ databases">
        <title>Evolution of plant cell wall degrading machinery underlies the functional diversity of forest fungi.</title>
        <authorList>
            <consortium name="US DOE Joint Genome Institute (JGI-PGF)"/>
            <person name="Eastwood D.C."/>
            <person name="Floudas D."/>
            <person name="Binder M."/>
            <person name="Majcherczyk A."/>
            <person name="Schneider P."/>
            <person name="Aerts A."/>
            <person name="Asiegbu F.O."/>
            <person name="Baker S.E."/>
            <person name="Barry K."/>
            <person name="Bendiksby M."/>
            <person name="Blumentritt M."/>
            <person name="Coutinho P.M."/>
            <person name="Cullen D."/>
            <person name="Cullen D."/>
            <person name="Gathman A."/>
            <person name="Goodell B."/>
            <person name="Henrissat B."/>
            <person name="Ihrmark K."/>
            <person name="Kauserud H."/>
            <person name="Kohler A."/>
            <person name="LaButti K."/>
            <person name="Lapidus A."/>
            <person name="Lavin J.L."/>
            <person name="Lee Y.-H."/>
            <person name="Lindquist E."/>
            <person name="Lilly W."/>
            <person name="Lucas S."/>
            <person name="Morin E."/>
            <person name="Murat C."/>
            <person name="Oguiza J.A."/>
            <person name="Park J."/>
            <person name="Pisabarro A.G."/>
            <person name="Riley R."/>
            <person name="Rosling A."/>
            <person name="Salamov A."/>
            <person name="Schmidt O."/>
            <person name="Schmutz J."/>
            <person name="Skrede I."/>
            <person name="Stenlid J."/>
            <person name="Wiebenga A."/>
            <person name="Xie X."/>
            <person name="Kues U."/>
            <person name="Hibbett D.S."/>
            <person name="Hoffmeister D."/>
            <person name="Hogberg N."/>
            <person name="Martin F."/>
            <person name="Grigoriev I.V."/>
            <person name="Watkinson S.C."/>
        </authorList>
    </citation>
    <scope>NUCLEOTIDE SEQUENCE</scope>
    <source>
        <strain evidence="2">S7.9</strain>
    </source>
</reference>
<feature type="region of interest" description="Disordered" evidence="1">
    <location>
        <begin position="1"/>
        <end position="68"/>
    </location>
</feature>
<proteinExistence type="predicted"/>
<dbReference type="Proteomes" id="UP000008064">
    <property type="component" value="Unassembled WGS sequence"/>
</dbReference>
<protein>
    <submittedName>
        <fullName evidence="2">Uncharacterized protein</fullName>
    </submittedName>
</protein>
<feature type="compositionally biased region" description="Basic residues" evidence="1">
    <location>
        <begin position="58"/>
        <end position="68"/>
    </location>
</feature>
<dbReference type="HOGENOM" id="CLU_2795544_0_0_1"/>
<sequence length="68" mass="7735">MGRRFPVASFTEEDDSGVEMVVDESGDDKGKQKSTKLLSKRSHENIDDEEPDEGSTNRKTKRRLFCKS</sequence>
<name>F8NPG6_SERL9</name>
<evidence type="ECO:0000313" key="2">
    <source>
        <dbReference type="EMBL" id="EGO27176.1"/>
    </source>
</evidence>
<dbReference type="EMBL" id="GL945431">
    <property type="protein sequence ID" value="EGO27176.1"/>
    <property type="molecule type" value="Genomic_DNA"/>
</dbReference>
<dbReference type="RefSeq" id="XP_007315267.1">
    <property type="nucleotide sequence ID" value="XM_007315205.1"/>
</dbReference>
<organism>
    <name type="scientific">Serpula lacrymans var. lacrymans (strain S7.9)</name>
    <name type="common">Dry rot fungus</name>
    <dbReference type="NCBI Taxonomy" id="578457"/>
    <lineage>
        <taxon>Eukaryota</taxon>
        <taxon>Fungi</taxon>
        <taxon>Dikarya</taxon>
        <taxon>Basidiomycota</taxon>
        <taxon>Agaricomycotina</taxon>
        <taxon>Agaricomycetes</taxon>
        <taxon>Agaricomycetidae</taxon>
        <taxon>Boletales</taxon>
        <taxon>Coniophorineae</taxon>
        <taxon>Serpulaceae</taxon>
        <taxon>Serpula</taxon>
    </lineage>
</organism>
<feature type="compositionally biased region" description="Acidic residues" evidence="1">
    <location>
        <begin position="11"/>
        <end position="26"/>
    </location>
</feature>
<accession>F8NPG6</accession>
<dbReference type="KEGG" id="sla:SERLADRAFT_381493"/>
<dbReference type="AlphaFoldDB" id="F8NPG6"/>
<dbReference type="GeneID" id="18810950"/>
<gene>
    <name evidence="2" type="ORF">SERLADRAFT_381493</name>
</gene>
<evidence type="ECO:0000256" key="1">
    <source>
        <dbReference type="SAM" id="MobiDB-lite"/>
    </source>
</evidence>